<dbReference type="EMBL" id="CP015518">
    <property type="protein sequence ID" value="APG25809.1"/>
    <property type="molecule type" value="Genomic_DNA"/>
</dbReference>
<keyword evidence="4 8" id="KW-0489">Methyltransferase</keyword>
<comment type="similarity">
    <text evidence="8">Belongs to the methyltransferase superfamily.</text>
</comment>
<evidence type="ECO:0000256" key="7">
    <source>
        <dbReference type="ARBA" id="ARBA00022756"/>
    </source>
</evidence>
<dbReference type="EC" id="2.1.1.197" evidence="3 8"/>
<evidence type="ECO:0000256" key="8">
    <source>
        <dbReference type="HAMAP-Rule" id="MF_00835"/>
    </source>
</evidence>
<dbReference type="SUPFAM" id="SSF53335">
    <property type="entry name" value="S-adenosyl-L-methionine-dependent methyltransferases"/>
    <property type="match status" value="1"/>
</dbReference>
<evidence type="ECO:0000256" key="6">
    <source>
        <dbReference type="ARBA" id="ARBA00022691"/>
    </source>
</evidence>
<dbReference type="CDD" id="cd02440">
    <property type="entry name" value="AdoMet_MTases"/>
    <property type="match status" value="1"/>
</dbReference>
<reference evidence="10 11" key="1">
    <citation type="journal article" date="2017" name="Genome Announc.">
        <title>Complete Genome Sequences of Two Acetylene-Fermenting Pelobacter acetylenicus Strains.</title>
        <authorList>
            <person name="Sutton J.M."/>
            <person name="Baesman S.M."/>
            <person name="Fierst J.L."/>
            <person name="Poret-Peterson A.T."/>
            <person name="Oremland R.S."/>
            <person name="Dunlap D.S."/>
            <person name="Akob D.M."/>
        </authorList>
    </citation>
    <scope>NUCLEOTIDE SEQUENCE [LARGE SCALE GENOMIC DNA]</scope>
    <source>
        <strain evidence="10 11">DSM 3247</strain>
    </source>
</reference>
<comment type="function">
    <text evidence="8">Converts the free carboxyl group of a malonyl-thioester to its methyl ester by transfer of a methyl group from S-adenosyl-L-methionine (SAM). It allows to synthesize pimeloyl-ACP via the fatty acid synthetic pathway.</text>
</comment>
<protein>
    <recommendedName>
        <fullName evidence="3 8">Malonyl-[acyl-carrier protein] O-methyltransferase</fullName>
        <shortName evidence="8">Malonyl-ACP O-methyltransferase</shortName>
        <ecNumber evidence="3 8">2.1.1.197</ecNumber>
    </recommendedName>
    <alternativeName>
        <fullName evidence="8">Biotin synthesis protein BioC</fullName>
    </alternativeName>
</protein>
<dbReference type="InterPro" id="IPR029063">
    <property type="entry name" value="SAM-dependent_MTases_sf"/>
</dbReference>
<dbReference type="Gene3D" id="3.40.50.150">
    <property type="entry name" value="Vaccinia Virus protein VP39"/>
    <property type="match status" value="1"/>
</dbReference>
<evidence type="ECO:0000256" key="4">
    <source>
        <dbReference type="ARBA" id="ARBA00022603"/>
    </source>
</evidence>
<dbReference type="GO" id="GO:0032259">
    <property type="term" value="P:methylation"/>
    <property type="evidence" value="ECO:0007669"/>
    <property type="project" value="UniProtKB-KW"/>
</dbReference>
<dbReference type="GO" id="GO:0102130">
    <property type="term" value="F:malonyl-CoA methyltransferase activity"/>
    <property type="evidence" value="ECO:0007669"/>
    <property type="project" value="UniProtKB-EC"/>
</dbReference>
<comment type="catalytic activity">
    <reaction evidence="1 8">
        <text>malonyl-[ACP] + S-adenosyl-L-methionine = malonyl-[ACP] methyl ester + S-adenosyl-L-homocysteine</text>
        <dbReference type="Rhea" id="RHEA:17105"/>
        <dbReference type="Rhea" id="RHEA-COMP:9623"/>
        <dbReference type="Rhea" id="RHEA-COMP:9954"/>
        <dbReference type="ChEBI" id="CHEBI:57856"/>
        <dbReference type="ChEBI" id="CHEBI:59789"/>
        <dbReference type="ChEBI" id="CHEBI:78449"/>
        <dbReference type="ChEBI" id="CHEBI:78845"/>
        <dbReference type="EC" id="2.1.1.197"/>
    </reaction>
</comment>
<evidence type="ECO:0000256" key="5">
    <source>
        <dbReference type="ARBA" id="ARBA00022679"/>
    </source>
</evidence>
<keyword evidence="7 8" id="KW-0093">Biotin biosynthesis</keyword>
<evidence type="ECO:0000259" key="9">
    <source>
        <dbReference type="Pfam" id="PF08241"/>
    </source>
</evidence>
<gene>
    <name evidence="8" type="primary">bioC</name>
    <name evidence="10" type="ORF">A7E75_12910</name>
</gene>
<dbReference type="OrthoDB" id="9786194at2"/>
<organism evidence="10 11">
    <name type="scientific">Syntrophotalea acetylenica</name>
    <name type="common">Pelobacter acetylenicus</name>
    <dbReference type="NCBI Taxonomy" id="29542"/>
    <lineage>
        <taxon>Bacteria</taxon>
        <taxon>Pseudomonadati</taxon>
        <taxon>Thermodesulfobacteriota</taxon>
        <taxon>Desulfuromonadia</taxon>
        <taxon>Desulfuromonadales</taxon>
        <taxon>Syntrophotaleaceae</taxon>
        <taxon>Syntrophotalea</taxon>
    </lineage>
</organism>
<sequence length="268" mass="29285">MNAIDRRQVQRHFSASACSYDDCADVQKRVARKVANLVQVEGAAKGPMLEVGTGTGYLAELIAARYPGLRLLVSDLAHAMTRAASQRLPGAWAMDLDAAALPLATETMAYVCSASAYQWVENLPRAFGECHRVLQKGGSFIFALFGDGTLDELRGAYREALLCEGRESPDYLVPMPSKHRVDASLAAAGFEIFRVWEEVEREYHGSLASLLRCLKGVGAHNASRCRPRGLASRQVMKRLEGNYIQRFADGGRLPATYRVIYGIAGKSG</sequence>
<dbReference type="GO" id="GO:0010340">
    <property type="term" value="F:carboxyl-O-methyltransferase activity"/>
    <property type="evidence" value="ECO:0007669"/>
    <property type="project" value="UniProtKB-UniRule"/>
</dbReference>
<dbReference type="KEGG" id="pace:A6070_06925"/>
<evidence type="ECO:0000256" key="3">
    <source>
        <dbReference type="ARBA" id="ARBA00012327"/>
    </source>
</evidence>
<dbReference type="RefSeq" id="WP_072287651.1">
    <property type="nucleotide sequence ID" value="NZ_CP015455.1"/>
</dbReference>
<dbReference type="PANTHER" id="PTHR13090">
    <property type="entry name" value="ARGININE-HYDROXYLASE NDUFAF5, MITOCHONDRIAL"/>
    <property type="match status" value="1"/>
</dbReference>
<proteinExistence type="inferred from homology"/>
<dbReference type="Proteomes" id="UP000182264">
    <property type="component" value="Chromosome"/>
</dbReference>
<accession>A0A1L3GIR4</accession>
<comment type="pathway">
    <text evidence="2 8">Cofactor biosynthesis; biotin biosynthesis.</text>
</comment>
<dbReference type="GO" id="GO:0009102">
    <property type="term" value="P:biotin biosynthetic process"/>
    <property type="evidence" value="ECO:0007669"/>
    <property type="project" value="UniProtKB-UniRule"/>
</dbReference>
<evidence type="ECO:0000256" key="1">
    <source>
        <dbReference type="ARBA" id="ARBA00000852"/>
    </source>
</evidence>
<keyword evidence="5 8" id="KW-0808">Transferase</keyword>
<evidence type="ECO:0000313" key="10">
    <source>
        <dbReference type="EMBL" id="APG25809.1"/>
    </source>
</evidence>
<dbReference type="InterPro" id="IPR013216">
    <property type="entry name" value="Methyltransf_11"/>
</dbReference>
<dbReference type="HAMAP" id="MF_00835">
    <property type="entry name" value="BioC"/>
    <property type="match status" value="1"/>
</dbReference>
<dbReference type="STRING" id="29542.A6070_06925"/>
<evidence type="ECO:0000313" key="11">
    <source>
        <dbReference type="Proteomes" id="UP000182264"/>
    </source>
</evidence>
<dbReference type="GO" id="GO:0008757">
    <property type="term" value="F:S-adenosylmethionine-dependent methyltransferase activity"/>
    <property type="evidence" value="ECO:0007669"/>
    <property type="project" value="InterPro"/>
</dbReference>
<dbReference type="InterPro" id="IPR011814">
    <property type="entry name" value="BioC"/>
</dbReference>
<dbReference type="UniPathway" id="UPA00078"/>
<dbReference type="Pfam" id="PF08241">
    <property type="entry name" value="Methyltransf_11"/>
    <property type="match status" value="1"/>
</dbReference>
<keyword evidence="6 8" id="KW-0949">S-adenosyl-L-methionine</keyword>
<keyword evidence="11" id="KW-1185">Reference proteome</keyword>
<name>A0A1L3GIR4_SYNAC</name>
<feature type="domain" description="Methyltransferase type 11" evidence="9">
    <location>
        <begin position="49"/>
        <end position="142"/>
    </location>
</feature>
<dbReference type="AlphaFoldDB" id="A0A1L3GIR4"/>
<dbReference type="InterPro" id="IPR050602">
    <property type="entry name" value="Malonyl-ACP_OMT"/>
</dbReference>
<evidence type="ECO:0000256" key="2">
    <source>
        <dbReference type="ARBA" id="ARBA00004746"/>
    </source>
</evidence>
<dbReference type="PANTHER" id="PTHR13090:SF1">
    <property type="entry name" value="ARGININE-HYDROXYLASE NDUFAF5, MITOCHONDRIAL"/>
    <property type="match status" value="1"/>
</dbReference>